<comment type="caution">
    <text evidence="1">The sequence shown here is derived from an EMBL/GenBank/DDBJ whole genome shotgun (WGS) entry which is preliminary data.</text>
</comment>
<dbReference type="Proteomes" id="UP000735302">
    <property type="component" value="Unassembled WGS sequence"/>
</dbReference>
<dbReference type="EMBL" id="BLXT01001916">
    <property type="protein sequence ID" value="GFN89215.1"/>
    <property type="molecule type" value="Genomic_DNA"/>
</dbReference>
<keyword evidence="2" id="KW-1185">Reference proteome</keyword>
<name>A0AAV3Z3R6_9GAST</name>
<accession>A0AAV3Z3R6</accession>
<dbReference type="AlphaFoldDB" id="A0AAV3Z3R6"/>
<evidence type="ECO:0000313" key="1">
    <source>
        <dbReference type="EMBL" id="GFN89215.1"/>
    </source>
</evidence>
<gene>
    <name evidence="1" type="ORF">PoB_001572100</name>
</gene>
<reference evidence="1 2" key="1">
    <citation type="journal article" date="2021" name="Elife">
        <title>Chloroplast acquisition without the gene transfer in kleptoplastic sea slugs, Plakobranchus ocellatus.</title>
        <authorList>
            <person name="Maeda T."/>
            <person name="Takahashi S."/>
            <person name="Yoshida T."/>
            <person name="Shimamura S."/>
            <person name="Takaki Y."/>
            <person name="Nagai Y."/>
            <person name="Toyoda A."/>
            <person name="Suzuki Y."/>
            <person name="Arimoto A."/>
            <person name="Ishii H."/>
            <person name="Satoh N."/>
            <person name="Nishiyama T."/>
            <person name="Hasebe M."/>
            <person name="Maruyama T."/>
            <person name="Minagawa J."/>
            <person name="Obokata J."/>
            <person name="Shigenobu S."/>
        </authorList>
    </citation>
    <scope>NUCLEOTIDE SEQUENCE [LARGE SCALE GENOMIC DNA]</scope>
</reference>
<evidence type="ECO:0000313" key="2">
    <source>
        <dbReference type="Proteomes" id="UP000735302"/>
    </source>
</evidence>
<proteinExistence type="predicted"/>
<protein>
    <submittedName>
        <fullName evidence="1">Uncharacterized protein</fullName>
    </submittedName>
</protein>
<sequence>MDSANRVLLKLACTRQAVNKLLCDLKLVGHQVRHSWRDWNLADFRARTEDDLALRLITSLQRSTALLAAASPHRTGNILDHSLTANNCWNAGGTSMCGPGRV</sequence>
<organism evidence="1 2">
    <name type="scientific">Plakobranchus ocellatus</name>
    <dbReference type="NCBI Taxonomy" id="259542"/>
    <lineage>
        <taxon>Eukaryota</taxon>
        <taxon>Metazoa</taxon>
        <taxon>Spiralia</taxon>
        <taxon>Lophotrochozoa</taxon>
        <taxon>Mollusca</taxon>
        <taxon>Gastropoda</taxon>
        <taxon>Heterobranchia</taxon>
        <taxon>Euthyneura</taxon>
        <taxon>Panpulmonata</taxon>
        <taxon>Sacoglossa</taxon>
        <taxon>Placobranchoidea</taxon>
        <taxon>Plakobranchidae</taxon>
        <taxon>Plakobranchus</taxon>
    </lineage>
</organism>